<evidence type="ECO:0000313" key="3">
    <source>
        <dbReference type="Proteomes" id="UP000221165"/>
    </source>
</evidence>
<evidence type="ECO:0000256" key="1">
    <source>
        <dbReference type="SAM" id="MobiDB-lite"/>
    </source>
</evidence>
<reference evidence="2 3" key="1">
    <citation type="journal article" date="2017" name="Int. J. Parasitol.">
        <title>The genome of the protozoan parasite Cystoisospora suis and a reverse vaccinology approach to identify vaccine candidates.</title>
        <authorList>
            <person name="Palmieri N."/>
            <person name="Shrestha A."/>
            <person name="Ruttkowski B."/>
            <person name="Beck T."/>
            <person name="Vogl C."/>
            <person name="Tomley F."/>
            <person name="Blake D.P."/>
            <person name="Joachim A."/>
        </authorList>
    </citation>
    <scope>NUCLEOTIDE SEQUENCE [LARGE SCALE GENOMIC DNA]</scope>
    <source>
        <strain evidence="2 3">Wien I</strain>
    </source>
</reference>
<dbReference type="VEuPathDB" id="ToxoDB:CSUI_003068"/>
<sequence>MKNRRGLLQKIETPLFTSKKREASDPSLFLSFMRPAVLVPLSSSVSPSASLVYGRSYPSLSSFSSSSSLHRKTKSSSLTHYPFPSSFSDYSPSSYSSHSHRDLPLSILGRRSLFCKDKSKQEEAEGWENCSGSLSSSSFLRKDKEEKKCLFFICKRKRQIACPSSTHLFRGHHGEEIKKVHSHLSSFSCSPLSRSYFSPSISLQRSFLSSLHGEEKSTTSRVKDREEELNEKKKKTGKVDHQNEEEVIDGHPVDIRGVHTPENRLGVGRRERSEDIERVEDEEEKKQDSMDREGIRRSSRQDDRSDLTEVLKYSFVSSRVKKETDEEEEEKSFSRAEKERWMRSPDQHREKGREEEREEEREQACQKRRREEKEKNKTRLKQGSRRRQVDVNDKLLGIYLSRHLTTKEILRLSEGLASTLSIHLLEKQEAERRRRRITGWRGLHGEEESKREREEEELSESDVVDKKREGGIKSARLDLWNCLRRKEEEERGKGLSERDPLDDTSFSGYTKRKIERKDPFKQRMVAKEKGEEEDKRDVFSLLRSYSKEREKEEEEGEYKKRMRMTREYELSMGLQYAVVARY</sequence>
<proteinExistence type="predicted"/>
<accession>A0A2C6KRP5</accession>
<gene>
    <name evidence="2" type="ORF">CSUI_003068</name>
</gene>
<organism evidence="2 3">
    <name type="scientific">Cystoisospora suis</name>
    <dbReference type="NCBI Taxonomy" id="483139"/>
    <lineage>
        <taxon>Eukaryota</taxon>
        <taxon>Sar</taxon>
        <taxon>Alveolata</taxon>
        <taxon>Apicomplexa</taxon>
        <taxon>Conoidasida</taxon>
        <taxon>Coccidia</taxon>
        <taxon>Eucoccidiorida</taxon>
        <taxon>Eimeriorina</taxon>
        <taxon>Sarcocystidae</taxon>
        <taxon>Cystoisospora</taxon>
    </lineage>
</organism>
<comment type="caution">
    <text evidence="2">The sequence shown here is derived from an EMBL/GenBank/DDBJ whole genome shotgun (WGS) entry which is preliminary data.</text>
</comment>
<evidence type="ECO:0000313" key="2">
    <source>
        <dbReference type="EMBL" id="PHJ23080.1"/>
    </source>
</evidence>
<feature type="non-terminal residue" evidence="2">
    <location>
        <position position="582"/>
    </location>
</feature>
<feature type="region of interest" description="Disordered" evidence="1">
    <location>
        <begin position="318"/>
        <end position="387"/>
    </location>
</feature>
<feature type="compositionally biased region" description="Basic and acidic residues" evidence="1">
    <location>
        <begin position="491"/>
        <end position="501"/>
    </location>
</feature>
<feature type="compositionally biased region" description="Basic and acidic residues" evidence="1">
    <location>
        <begin position="331"/>
        <end position="377"/>
    </location>
</feature>
<feature type="region of interest" description="Disordered" evidence="1">
    <location>
        <begin position="212"/>
        <end position="305"/>
    </location>
</feature>
<feature type="region of interest" description="Disordered" evidence="1">
    <location>
        <begin position="491"/>
        <end position="537"/>
    </location>
</feature>
<protein>
    <submittedName>
        <fullName evidence="2">Uncharacterized protein</fullName>
    </submittedName>
</protein>
<keyword evidence="3" id="KW-1185">Reference proteome</keyword>
<dbReference type="AlphaFoldDB" id="A0A2C6KRP5"/>
<feature type="compositionally biased region" description="Basic and acidic residues" evidence="1">
    <location>
        <begin position="212"/>
        <end position="226"/>
    </location>
</feature>
<feature type="compositionally biased region" description="Basic and acidic residues" evidence="1">
    <location>
        <begin position="284"/>
        <end position="305"/>
    </location>
</feature>
<dbReference type="RefSeq" id="XP_067924757.1">
    <property type="nucleotide sequence ID" value="XM_068063266.1"/>
</dbReference>
<feature type="compositionally biased region" description="Basic and acidic residues" evidence="1">
    <location>
        <begin position="515"/>
        <end position="537"/>
    </location>
</feature>
<dbReference type="EMBL" id="MIGC01001319">
    <property type="protein sequence ID" value="PHJ23080.1"/>
    <property type="molecule type" value="Genomic_DNA"/>
</dbReference>
<dbReference type="GeneID" id="94426477"/>
<dbReference type="Proteomes" id="UP000221165">
    <property type="component" value="Unassembled WGS sequence"/>
</dbReference>
<name>A0A2C6KRP5_9APIC</name>
<feature type="compositionally biased region" description="Basic and acidic residues" evidence="1">
    <location>
        <begin position="237"/>
        <end position="276"/>
    </location>
</feature>